<sequence>MIMIMIVKIMNVLDGTIRLGNKMLLIQLRDMIGYAALKRTVEIIMAYKQMKAVRQTNALRSIQIY</sequence>
<gene>
    <name evidence="1" type="ORF">V1477_004523</name>
</gene>
<reference evidence="1 2" key="1">
    <citation type="journal article" date="2024" name="Ann. Entomol. Soc. Am.">
        <title>Genomic analyses of the southern and eastern yellowjacket wasps (Hymenoptera: Vespidae) reveal evolutionary signatures of social life.</title>
        <authorList>
            <person name="Catto M.A."/>
            <person name="Caine P.B."/>
            <person name="Orr S.E."/>
            <person name="Hunt B.G."/>
            <person name="Goodisman M.A.D."/>
        </authorList>
    </citation>
    <scope>NUCLEOTIDE SEQUENCE [LARGE SCALE GENOMIC DNA]</scope>
    <source>
        <strain evidence="1">232</strain>
        <tissue evidence="1">Head and thorax</tissue>
    </source>
</reference>
<dbReference type="Proteomes" id="UP001607303">
    <property type="component" value="Unassembled WGS sequence"/>
</dbReference>
<evidence type="ECO:0000313" key="2">
    <source>
        <dbReference type="Proteomes" id="UP001607303"/>
    </source>
</evidence>
<comment type="caution">
    <text evidence="1">The sequence shown here is derived from an EMBL/GenBank/DDBJ whole genome shotgun (WGS) entry which is preliminary data.</text>
</comment>
<proteinExistence type="predicted"/>
<name>A0ABD2CM20_VESMC</name>
<accession>A0ABD2CM20</accession>
<dbReference type="AlphaFoldDB" id="A0ABD2CM20"/>
<dbReference type="EMBL" id="JAYRBN010000037">
    <property type="protein sequence ID" value="KAL2746153.1"/>
    <property type="molecule type" value="Genomic_DNA"/>
</dbReference>
<keyword evidence="2" id="KW-1185">Reference proteome</keyword>
<organism evidence="1 2">
    <name type="scientific">Vespula maculifrons</name>
    <name type="common">Eastern yellow jacket</name>
    <name type="synonym">Wasp</name>
    <dbReference type="NCBI Taxonomy" id="7453"/>
    <lineage>
        <taxon>Eukaryota</taxon>
        <taxon>Metazoa</taxon>
        <taxon>Ecdysozoa</taxon>
        <taxon>Arthropoda</taxon>
        <taxon>Hexapoda</taxon>
        <taxon>Insecta</taxon>
        <taxon>Pterygota</taxon>
        <taxon>Neoptera</taxon>
        <taxon>Endopterygota</taxon>
        <taxon>Hymenoptera</taxon>
        <taxon>Apocrita</taxon>
        <taxon>Aculeata</taxon>
        <taxon>Vespoidea</taxon>
        <taxon>Vespidae</taxon>
        <taxon>Vespinae</taxon>
        <taxon>Vespula</taxon>
    </lineage>
</organism>
<protein>
    <submittedName>
        <fullName evidence="1">Uncharacterized protein</fullName>
    </submittedName>
</protein>
<evidence type="ECO:0000313" key="1">
    <source>
        <dbReference type="EMBL" id="KAL2746153.1"/>
    </source>
</evidence>